<feature type="region of interest" description="Disordered" evidence="1">
    <location>
        <begin position="158"/>
        <end position="182"/>
    </location>
</feature>
<accession>A0A6H5IE90</accession>
<feature type="compositionally biased region" description="Polar residues" evidence="1">
    <location>
        <begin position="19"/>
        <end position="29"/>
    </location>
</feature>
<organism evidence="2 3">
    <name type="scientific">Trichogramma brassicae</name>
    <dbReference type="NCBI Taxonomy" id="86971"/>
    <lineage>
        <taxon>Eukaryota</taxon>
        <taxon>Metazoa</taxon>
        <taxon>Ecdysozoa</taxon>
        <taxon>Arthropoda</taxon>
        <taxon>Hexapoda</taxon>
        <taxon>Insecta</taxon>
        <taxon>Pterygota</taxon>
        <taxon>Neoptera</taxon>
        <taxon>Endopterygota</taxon>
        <taxon>Hymenoptera</taxon>
        <taxon>Apocrita</taxon>
        <taxon>Proctotrupomorpha</taxon>
        <taxon>Chalcidoidea</taxon>
        <taxon>Trichogrammatidae</taxon>
        <taxon>Trichogramma</taxon>
    </lineage>
</organism>
<reference evidence="2 3" key="1">
    <citation type="submission" date="2020-02" db="EMBL/GenBank/DDBJ databases">
        <authorList>
            <person name="Ferguson B K."/>
        </authorList>
    </citation>
    <scope>NUCLEOTIDE SEQUENCE [LARGE SCALE GENOMIC DNA]</scope>
</reference>
<sequence length="452" mass="51487">MWGSSEEPPGTMEAGPPQASGSKNTIELNSNQLSVEDIVLQNKQSIRRKEQELEVSDTNAELVKLGNQVAILEEEKGNLQLSLVDFDELKELYDVKQEISELEAENAESENLRVTAEMKVVDLEEQLEKLQSSLTSDAALNSEMQRLIQENERLQQKLSEATATKSSSEVGSTESFVKTGSNVDSTESFEALSADAERTDLLKKIDSLTRENEIEKLMNNSSVIEEDLFTARHQLQNLNNKLEQSKSIDEYNEILNTVNDRELTILELTDKLNRKQDNIDALTSQIESVTIENKELREKLSVEKSKFDDIHEHYQIQIEEINDLKRNKADVENMLLNLQLTHEEALQHAKNLSAELQEAYKSLELLKNKHTEDMNMLNRRLEDVIEDLQVKTQELESAQVELNEKNMQLEKCVPDDVKSHLEGQLTQLQKALAEGEERAQAQLENEEVRRSG</sequence>
<gene>
    <name evidence="2" type="ORF">TBRA_LOCUS6744</name>
</gene>
<keyword evidence="3" id="KW-1185">Reference proteome</keyword>
<name>A0A6H5IE90_9HYME</name>
<protein>
    <submittedName>
        <fullName evidence="2">Uncharacterized protein</fullName>
    </submittedName>
</protein>
<dbReference type="OrthoDB" id="2441647at2759"/>
<dbReference type="EMBL" id="CADCXV010000761">
    <property type="protein sequence ID" value="CAB0034846.1"/>
    <property type="molecule type" value="Genomic_DNA"/>
</dbReference>
<evidence type="ECO:0000256" key="1">
    <source>
        <dbReference type="SAM" id="MobiDB-lite"/>
    </source>
</evidence>
<proteinExistence type="predicted"/>
<feature type="region of interest" description="Disordered" evidence="1">
    <location>
        <begin position="432"/>
        <end position="452"/>
    </location>
</feature>
<dbReference type="AlphaFoldDB" id="A0A6H5IE90"/>
<evidence type="ECO:0000313" key="2">
    <source>
        <dbReference type="EMBL" id="CAB0034846.1"/>
    </source>
</evidence>
<evidence type="ECO:0000313" key="3">
    <source>
        <dbReference type="Proteomes" id="UP000479190"/>
    </source>
</evidence>
<feature type="region of interest" description="Disordered" evidence="1">
    <location>
        <begin position="1"/>
        <end position="29"/>
    </location>
</feature>
<dbReference type="Proteomes" id="UP000479190">
    <property type="component" value="Unassembled WGS sequence"/>
</dbReference>